<feature type="compositionally biased region" description="Polar residues" evidence="1">
    <location>
        <begin position="30"/>
        <end position="39"/>
    </location>
</feature>
<accession>A0A9P6PZW1</accession>
<dbReference type="InterPro" id="IPR036629">
    <property type="entry name" value="YjbJ_sf"/>
</dbReference>
<feature type="compositionally biased region" description="Low complexity" evidence="1">
    <location>
        <begin position="40"/>
        <end position="52"/>
    </location>
</feature>
<dbReference type="AlphaFoldDB" id="A0A9P6PZW1"/>
<keyword evidence="3" id="KW-1185">Reference proteome</keyword>
<dbReference type="Proteomes" id="UP000807716">
    <property type="component" value="Unassembled WGS sequence"/>
</dbReference>
<organism evidence="2 3">
    <name type="scientific">Actinomortierella ambigua</name>
    <dbReference type="NCBI Taxonomy" id="1343610"/>
    <lineage>
        <taxon>Eukaryota</taxon>
        <taxon>Fungi</taxon>
        <taxon>Fungi incertae sedis</taxon>
        <taxon>Mucoromycota</taxon>
        <taxon>Mortierellomycotina</taxon>
        <taxon>Mortierellomycetes</taxon>
        <taxon>Mortierellales</taxon>
        <taxon>Mortierellaceae</taxon>
        <taxon>Actinomortierella</taxon>
    </lineage>
</organism>
<feature type="region of interest" description="Disordered" evidence="1">
    <location>
        <begin position="29"/>
        <end position="99"/>
    </location>
</feature>
<feature type="compositionally biased region" description="Polar residues" evidence="1">
    <location>
        <begin position="70"/>
        <end position="80"/>
    </location>
</feature>
<gene>
    <name evidence="2" type="ORF">DFQ27_006176</name>
</gene>
<evidence type="ECO:0000256" key="1">
    <source>
        <dbReference type="SAM" id="MobiDB-lite"/>
    </source>
</evidence>
<evidence type="ECO:0000313" key="3">
    <source>
        <dbReference type="Proteomes" id="UP000807716"/>
    </source>
</evidence>
<reference evidence="2" key="1">
    <citation type="journal article" date="2020" name="Fungal Divers.">
        <title>Resolving the Mortierellaceae phylogeny through synthesis of multi-gene phylogenetics and phylogenomics.</title>
        <authorList>
            <person name="Vandepol N."/>
            <person name="Liber J."/>
            <person name="Desiro A."/>
            <person name="Na H."/>
            <person name="Kennedy M."/>
            <person name="Barry K."/>
            <person name="Grigoriev I.V."/>
            <person name="Miller A.N."/>
            <person name="O'Donnell K."/>
            <person name="Stajich J.E."/>
            <person name="Bonito G."/>
        </authorList>
    </citation>
    <scope>NUCLEOTIDE SEQUENCE</scope>
    <source>
        <strain evidence="2">BC1065</strain>
    </source>
</reference>
<protein>
    <recommendedName>
        <fullName evidence="4">CsbD family protein</fullName>
    </recommendedName>
</protein>
<dbReference type="EMBL" id="JAAAJB010000451">
    <property type="protein sequence ID" value="KAG0255609.1"/>
    <property type="molecule type" value="Genomic_DNA"/>
</dbReference>
<comment type="caution">
    <text evidence="2">The sequence shown here is derived from an EMBL/GenBank/DDBJ whole genome shotgun (WGS) entry which is preliminary data.</text>
</comment>
<name>A0A9P6PZW1_9FUNG</name>
<sequence length="99" mass="10305">MIGRSRIKVLQNSATAALGGTKEKIGHATGNEQLAASGTQQKAQAHAQQQAHDAQRHTEGAGNKIKGQAQKVTGSVTNDPSMEARGHANAAKGDLQRNI</sequence>
<dbReference type="SUPFAM" id="SSF69047">
    <property type="entry name" value="Hypothetical protein YjbJ"/>
    <property type="match status" value="1"/>
</dbReference>
<evidence type="ECO:0000313" key="2">
    <source>
        <dbReference type="EMBL" id="KAG0255609.1"/>
    </source>
</evidence>
<dbReference type="OrthoDB" id="9999611at2759"/>
<proteinExistence type="predicted"/>
<evidence type="ECO:0008006" key="4">
    <source>
        <dbReference type="Google" id="ProtNLM"/>
    </source>
</evidence>